<dbReference type="PANTHER" id="PTHR12771">
    <property type="entry name" value="ENGULFMENT AND CELL MOTILITY"/>
    <property type="match status" value="1"/>
</dbReference>
<dbReference type="Gene3D" id="2.30.29.30">
    <property type="entry name" value="Pleckstrin-homology domain (PH domain)/Phosphotyrosine-binding domain (PTB)"/>
    <property type="match status" value="1"/>
</dbReference>
<dbReference type="PROSITE" id="PS51335">
    <property type="entry name" value="ELMO"/>
    <property type="match status" value="1"/>
</dbReference>
<comment type="function">
    <text evidence="1">Involved in cytoskeletal rearrangements required for phagocytosis of apoptotic cells and cell motility. Acts in association with DOCK1 and CRK. Was initially proposed to be required in complex with DOCK1 to activate Rac Rho small GTPases. May enhance the guanine nucleotide exchange factor (GEF) activity of DOCK1.</text>
</comment>
<dbReference type="Pfam" id="PF04727">
    <property type="entry name" value="ELMO_CED12"/>
    <property type="match status" value="1"/>
</dbReference>
<dbReference type="GO" id="GO:0048870">
    <property type="term" value="P:cell motility"/>
    <property type="evidence" value="ECO:0007669"/>
    <property type="project" value="TreeGrafter"/>
</dbReference>
<dbReference type="VEuPathDB" id="VectorBase:SSCA003615"/>
<dbReference type="OrthoDB" id="28413at2759"/>
<evidence type="ECO:0000313" key="3">
    <source>
        <dbReference type="Proteomes" id="UP000616769"/>
    </source>
</evidence>
<dbReference type="Pfam" id="PF16457">
    <property type="entry name" value="PH_12"/>
    <property type="match status" value="1"/>
</dbReference>
<dbReference type="GO" id="GO:0007015">
    <property type="term" value="P:actin filament organization"/>
    <property type="evidence" value="ECO:0007669"/>
    <property type="project" value="TreeGrafter"/>
</dbReference>
<dbReference type="Gene3D" id="6.10.10.90">
    <property type="match status" value="1"/>
</dbReference>
<dbReference type="InterPro" id="IPR006816">
    <property type="entry name" value="ELMO_dom"/>
</dbReference>
<protein>
    <submittedName>
        <fullName evidence="2">Engulfment and cell motility protein 1-like protein</fullName>
    </submittedName>
</protein>
<name>A0A131ZVC8_SARSC</name>
<evidence type="ECO:0000256" key="1">
    <source>
        <dbReference type="ARBA" id="ARBA00024863"/>
    </source>
</evidence>
<gene>
    <name evidence="2" type="ORF">QR98_0012010</name>
</gene>
<accession>A0A131ZVC8</accession>
<dbReference type="Proteomes" id="UP000616769">
    <property type="component" value="Unassembled WGS sequence"/>
</dbReference>
<organism evidence="2 3">
    <name type="scientific">Sarcoptes scabiei</name>
    <name type="common">Itch mite</name>
    <name type="synonym">Acarus scabiei</name>
    <dbReference type="NCBI Taxonomy" id="52283"/>
    <lineage>
        <taxon>Eukaryota</taxon>
        <taxon>Metazoa</taxon>
        <taxon>Ecdysozoa</taxon>
        <taxon>Arthropoda</taxon>
        <taxon>Chelicerata</taxon>
        <taxon>Arachnida</taxon>
        <taxon>Acari</taxon>
        <taxon>Acariformes</taxon>
        <taxon>Sarcoptiformes</taxon>
        <taxon>Astigmata</taxon>
        <taxon>Psoroptidia</taxon>
        <taxon>Sarcoptoidea</taxon>
        <taxon>Sarcoptidae</taxon>
        <taxon>Sarcoptinae</taxon>
        <taxon>Sarcoptes</taxon>
    </lineage>
</organism>
<dbReference type="GO" id="GO:0005886">
    <property type="term" value="C:plasma membrane"/>
    <property type="evidence" value="ECO:0007669"/>
    <property type="project" value="TreeGrafter"/>
</dbReference>
<dbReference type="EMBL" id="JXLN01002862">
    <property type="protein sequence ID" value="KPM02782.1"/>
    <property type="molecule type" value="Genomic_DNA"/>
</dbReference>
<comment type="caution">
    <text evidence="2">The sequence shown here is derived from an EMBL/GenBank/DDBJ whole genome shotgun (WGS) entry which is preliminary data.</text>
</comment>
<dbReference type="InterPro" id="IPR011993">
    <property type="entry name" value="PH-like_dom_sf"/>
</dbReference>
<dbReference type="PANTHER" id="PTHR12771:SF56">
    <property type="entry name" value="CED-12"/>
    <property type="match status" value="1"/>
</dbReference>
<reference evidence="2 3" key="1">
    <citation type="journal article" date="2015" name="Parasit. Vectors">
        <title>Draft genome of the scabies mite.</title>
        <authorList>
            <person name="Rider S.D.Jr."/>
            <person name="Morgan M.S."/>
            <person name="Arlian L.G."/>
        </authorList>
    </citation>
    <scope>NUCLEOTIDE SEQUENCE [LARGE SCALE GENOMIC DNA]</scope>
    <source>
        <strain evidence="2">Arlian Lab</strain>
    </source>
</reference>
<dbReference type="InterPro" id="IPR050868">
    <property type="entry name" value="ELMO_domain-containing"/>
</dbReference>
<dbReference type="InterPro" id="IPR001849">
    <property type="entry name" value="PH_domain"/>
</dbReference>
<sequence>MRSQSKENAIKFAIRIHPELYDENKEKNISDANDEDRHKLLTSIVILESMIINRPETLLPIINQKLPLSKLTCLIKYEHFPDVQLNVLALLNSMFQYQTHQVRIETFKFIQEALIQHVIDRCNKGSELIHQLYVLQTLLLRVYEDKLTKGASAEQTASKWAEIQRNFDFEIDNPTRNHIAKQSSSSESLATNNRISQNHYDGVVLLKNFDEPVNLGLSENDSTLAELFSDPPGLFILDLLIYFSKEHNESFVRFILANHSSFGDLRSNGCPLIVASFRIFSLLVNFLELGKPPRDESRDFYPMFLKHDKPLEEFFCVALSIFNRTWCEIHATINDIDIACDFLAEKLQKKLTDPNATISFDQFHKELSKITYNEISHLWREERFKRERKKEEMSAIKELRRLLQPTMMNTIKQNRLNYLIRGTRFDKYTIKGFFSDPIFIKFRLIIFSNIFFHLGQRIKDKFWYCRLSNNYKTLLYGDVEEDCKNLDSKLTMTFDIADADRLLLGKECPHMRDIKNKKTTLSLAFALIARQNDGQTSQNPLCFVASKSEIYDFWVDGLNALLGLEMSSNETQKDLTMLLDLDVKLRLLDIEGIDVPDQAPEIPPSPPNYNFEFEPHKNFIV</sequence>
<evidence type="ECO:0000313" key="2">
    <source>
        <dbReference type="EMBL" id="KPM02782.1"/>
    </source>
</evidence>
<dbReference type="AlphaFoldDB" id="A0A131ZVC8"/>
<dbReference type="SUPFAM" id="SSF50729">
    <property type="entry name" value="PH domain-like"/>
    <property type="match status" value="1"/>
</dbReference>
<proteinExistence type="predicted"/>